<dbReference type="PIRSF" id="PIRSF038995">
    <property type="entry name" value="SRP68"/>
    <property type="match status" value="1"/>
</dbReference>
<evidence type="ECO:0000256" key="5">
    <source>
        <dbReference type="ARBA" id="ARBA00022884"/>
    </source>
</evidence>
<dbReference type="GO" id="GO:0006614">
    <property type="term" value="P:SRP-dependent cotranslational protein targeting to membrane"/>
    <property type="evidence" value="ECO:0007669"/>
    <property type="project" value="InterPro"/>
</dbReference>
<evidence type="ECO:0000256" key="10">
    <source>
        <dbReference type="SAM" id="MobiDB-lite"/>
    </source>
</evidence>
<dbReference type="InterPro" id="IPR026258">
    <property type="entry name" value="SRP68"/>
</dbReference>
<dbReference type="GO" id="GO:0005047">
    <property type="term" value="F:signal recognition particle binding"/>
    <property type="evidence" value="ECO:0007669"/>
    <property type="project" value="InterPro"/>
</dbReference>
<keyword evidence="12" id="KW-1185">Reference proteome</keyword>
<proteinExistence type="inferred from homology"/>
<feature type="region of interest" description="Disordered" evidence="10">
    <location>
        <begin position="595"/>
        <end position="678"/>
    </location>
</feature>
<dbReference type="Proteomes" id="UP000292702">
    <property type="component" value="Unassembled WGS sequence"/>
</dbReference>
<evidence type="ECO:0000256" key="2">
    <source>
        <dbReference type="ARBA" id="ARBA00004604"/>
    </source>
</evidence>
<feature type="compositionally biased region" description="Gly residues" evidence="10">
    <location>
        <begin position="666"/>
        <end position="678"/>
    </location>
</feature>
<feature type="compositionally biased region" description="Polar residues" evidence="10">
    <location>
        <begin position="390"/>
        <end position="399"/>
    </location>
</feature>
<dbReference type="PANTHER" id="PTHR12860">
    <property type="entry name" value="SIGNAL RECOGNITION PARTICLE 68 KDA PROTEIN"/>
    <property type="match status" value="1"/>
</dbReference>
<evidence type="ECO:0000313" key="12">
    <source>
        <dbReference type="Proteomes" id="UP000292702"/>
    </source>
</evidence>
<keyword evidence="6" id="KW-0733">Signal recognition particle</keyword>
<feature type="region of interest" description="Disordered" evidence="10">
    <location>
        <begin position="390"/>
        <end position="410"/>
    </location>
</feature>
<feature type="region of interest" description="Disordered" evidence="10">
    <location>
        <begin position="289"/>
        <end position="312"/>
    </location>
</feature>
<evidence type="ECO:0000256" key="3">
    <source>
        <dbReference type="ARBA" id="ARBA00009352"/>
    </source>
</evidence>
<feature type="compositionally biased region" description="Basic and acidic residues" evidence="10">
    <location>
        <begin position="289"/>
        <end position="309"/>
    </location>
</feature>
<gene>
    <name evidence="11" type="ORF">EIP91_008806</name>
</gene>
<keyword evidence="5" id="KW-0694">RNA-binding</keyword>
<sequence>MTDATLQFRALLLANEQRNAYGLRSNDFERYRKHCANRTHRLRTSLKMTHGKGREFKKLPPVKTENIKDGYLQLLLFEAERAWAYSRELTTLASSNAEKASALKRNATSRFRRAVNWATQLLSHCQSLYDASRLSAESLIQVTVYTLILNGRFLSSRYEYDDALTQLSVARSLLDELANRAVTSRDQALATAFADEIGPEIRYCAHELSRSKAYDVDGIVSEVASQQKNDIVVGHDALVNKLVQESAGGVESERKKLKPILWDGEAVPVRNPELVDVLLRVQHAEEKLADGQGEKKVSDEGENKKERVGKGTKSKRGVAAYDAILLALSEAEDVARRLVEAQQLSAGTTTSPAGTRDTQFVHAYIIYQLLSRRIQRDLLLITTLIHQSQTTAHPHSQGASKKGKAASTPSWSQAAQQVQVDARLFPAIVKLLDTIIQSLNQMRTLSVVDDSPDLASAVDARIAFTKARRCRYLARCYTPLKKYAEALTLTQHGALHLREARQALSLLPPSPTDPAQTEDPINTAQSAFYPLSTSDVSLLDDELSADSLQCKKDWFTFNGGQASSDPASTKAHKKPLFFDIALNYVQLDMERLQERAGKAPGASGTEAPRGAAASAPATKAPEVSHLQPPQQQERKTLNVVGKTAKVEAAERERSPTPEPSAQAARGLGGLLGGWWGRK</sequence>
<dbReference type="CDD" id="cd15481">
    <property type="entry name" value="SRP68-RBD"/>
    <property type="match status" value="1"/>
</dbReference>
<protein>
    <recommendedName>
        <fullName evidence="9">Signal recognition particle subunit SRP68</fullName>
    </recommendedName>
</protein>
<evidence type="ECO:0000256" key="8">
    <source>
        <dbReference type="ARBA" id="ARBA00023274"/>
    </source>
</evidence>
<dbReference type="InterPro" id="IPR034652">
    <property type="entry name" value="SRP68-RBD"/>
</dbReference>
<dbReference type="Pfam" id="PF16969">
    <property type="entry name" value="SRP68"/>
    <property type="match status" value="1"/>
</dbReference>
<evidence type="ECO:0000256" key="9">
    <source>
        <dbReference type="ARBA" id="ARBA00029498"/>
    </source>
</evidence>
<dbReference type="EMBL" id="RWJN01000495">
    <property type="protein sequence ID" value="TCD61181.1"/>
    <property type="molecule type" value="Genomic_DNA"/>
</dbReference>
<dbReference type="InterPro" id="IPR038253">
    <property type="entry name" value="SRP68_N_sf"/>
</dbReference>
<evidence type="ECO:0000256" key="4">
    <source>
        <dbReference type="ARBA" id="ARBA00022490"/>
    </source>
</evidence>
<comment type="caution">
    <text evidence="11">The sequence shown here is derived from an EMBL/GenBank/DDBJ whole genome shotgun (WGS) entry which is preliminary data.</text>
</comment>
<dbReference type="Gene3D" id="1.10.3450.40">
    <property type="entry name" value="Signal recognition particle, SRP68 subunit, RNA-binding domain"/>
    <property type="match status" value="1"/>
</dbReference>
<dbReference type="OrthoDB" id="10255118at2759"/>
<accession>A0A4R0R2C0</accession>
<keyword evidence="4" id="KW-0963">Cytoplasm</keyword>
<dbReference type="AlphaFoldDB" id="A0A4R0R2C0"/>
<dbReference type="GO" id="GO:0005786">
    <property type="term" value="C:signal recognition particle, endoplasmic reticulum targeting"/>
    <property type="evidence" value="ECO:0007669"/>
    <property type="project" value="UniProtKB-KW"/>
</dbReference>
<feature type="compositionally biased region" description="Basic and acidic residues" evidence="10">
    <location>
        <begin position="644"/>
        <end position="655"/>
    </location>
</feature>
<evidence type="ECO:0000256" key="6">
    <source>
        <dbReference type="ARBA" id="ARBA00023135"/>
    </source>
</evidence>
<name>A0A4R0R2C0_9APHY</name>
<keyword evidence="7" id="KW-0539">Nucleus</keyword>
<reference evidence="11 12" key="1">
    <citation type="submission" date="2018-11" db="EMBL/GenBank/DDBJ databases">
        <title>Genome assembly of Steccherinum ochraceum LE-BIN_3174, the white-rot fungus of the Steccherinaceae family (The Residual Polyporoid clade, Polyporales, Basidiomycota).</title>
        <authorList>
            <person name="Fedorova T.V."/>
            <person name="Glazunova O.A."/>
            <person name="Landesman E.O."/>
            <person name="Moiseenko K.V."/>
            <person name="Psurtseva N.V."/>
            <person name="Savinova O.S."/>
            <person name="Shakhova N.V."/>
            <person name="Tyazhelova T.V."/>
            <person name="Vasina D.V."/>
        </authorList>
    </citation>
    <scope>NUCLEOTIDE SEQUENCE [LARGE SCALE GENOMIC DNA]</scope>
    <source>
        <strain evidence="11 12">LE-BIN_3174</strain>
    </source>
</reference>
<comment type="similarity">
    <text evidence="3">Belongs to the SRP68 family.</text>
</comment>
<dbReference type="GO" id="GO:0030942">
    <property type="term" value="F:endoplasmic reticulum signal peptide binding"/>
    <property type="evidence" value="ECO:0007669"/>
    <property type="project" value="InterPro"/>
</dbReference>
<evidence type="ECO:0000256" key="1">
    <source>
        <dbReference type="ARBA" id="ARBA00004496"/>
    </source>
</evidence>
<feature type="compositionally biased region" description="Low complexity" evidence="10">
    <location>
        <begin position="607"/>
        <end position="621"/>
    </location>
</feature>
<dbReference type="GO" id="GO:0005730">
    <property type="term" value="C:nucleolus"/>
    <property type="evidence" value="ECO:0007669"/>
    <property type="project" value="UniProtKB-SubCell"/>
</dbReference>
<evidence type="ECO:0000313" key="11">
    <source>
        <dbReference type="EMBL" id="TCD61181.1"/>
    </source>
</evidence>
<organism evidence="11 12">
    <name type="scientific">Steccherinum ochraceum</name>
    <dbReference type="NCBI Taxonomy" id="92696"/>
    <lineage>
        <taxon>Eukaryota</taxon>
        <taxon>Fungi</taxon>
        <taxon>Dikarya</taxon>
        <taxon>Basidiomycota</taxon>
        <taxon>Agaricomycotina</taxon>
        <taxon>Agaricomycetes</taxon>
        <taxon>Polyporales</taxon>
        <taxon>Steccherinaceae</taxon>
        <taxon>Steccherinum</taxon>
    </lineage>
</organism>
<evidence type="ECO:0000256" key="7">
    <source>
        <dbReference type="ARBA" id="ARBA00023242"/>
    </source>
</evidence>
<dbReference type="GO" id="GO:0008312">
    <property type="term" value="F:7S RNA binding"/>
    <property type="evidence" value="ECO:0007669"/>
    <property type="project" value="InterPro"/>
</dbReference>
<dbReference type="STRING" id="92696.A0A4R0R2C0"/>
<dbReference type="PANTHER" id="PTHR12860:SF0">
    <property type="entry name" value="SIGNAL RECOGNITION PARTICLE SUBUNIT SRP68"/>
    <property type="match status" value="1"/>
</dbReference>
<keyword evidence="8" id="KW-0687">Ribonucleoprotein</keyword>
<comment type="subcellular location">
    <subcellularLocation>
        <location evidence="1">Cytoplasm</location>
    </subcellularLocation>
    <subcellularLocation>
        <location evidence="2">Nucleus</location>
        <location evidence="2">Nucleolus</location>
    </subcellularLocation>
</comment>